<comment type="subcellular location">
    <subcellularLocation>
        <location evidence="1 7">Cell membrane</location>
        <topology evidence="1 7">Multi-pass membrane protein</topology>
    </subcellularLocation>
</comment>
<evidence type="ECO:0000256" key="2">
    <source>
        <dbReference type="ARBA" id="ARBA00010792"/>
    </source>
</evidence>
<dbReference type="RefSeq" id="WP_093427691.1">
    <property type="nucleotide sequence ID" value="NZ_FOMJ01000002.1"/>
</dbReference>
<keyword evidence="10" id="KW-1185">Reference proteome</keyword>
<dbReference type="PANTHER" id="PTHR30353">
    <property type="entry name" value="INNER MEMBRANE PROTEIN DEDA-RELATED"/>
    <property type="match status" value="1"/>
</dbReference>
<evidence type="ECO:0000256" key="4">
    <source>
        <dbReference type="ARBA" id="ARBA00022692"/>
    </source>
</evidence>
<feature type="domain" description="VTT" evidence="8">
    <location>
        <begin position="23"/>
        <end position="143"/>
    </location>
</feature>
<feature type="transmembrane region" description="Helical" evidence="7">
    <location>
        <begin position="123"/>
        <end position="145"/>
    </location>
</feature>
<comment type="similarity">
    <text evidence="2 7">Belongs to the DedA family.</text>
</comment>
<reference evidence="9 10" key="1">
    <citation type="submission" date="2016-10" db="EMBL/GenBank/DDBJ databases">
        <authorList>
            <person name="de Groot N.N."/>
        </authorList>
    </citation>
    <scope>NUCLEOTIDE SEQUENCE [LARGE SCALE GENOMIC DNA]</scope>
    <source>
        <strain evidence="9 10">HL3</strain>
    </source>
</reference>
<name>A0A1I1Q7Y8_9GAMM</name>
<dbReference type="InterPro" id="IPR032816">
    <property type="entry name" value="VTT_dom"/>
</dbReference>
<proteinExistence type="inferred from homology"/>
<dbReference type="GO" id="GO:0005886">
    <property type="term" value="C:plasma membrane"/>
    <property type="evidence" value="ECO:0007669"/>
    <property type="project" value="UniProtKB-SubCell"/>
</dbReference>
<evidence type="ECO:0000256" key="6">
    <source>
        <dbReference type="ARBA" id="ARBA00023136"/>
    </source>
</evidence>
<keyword evidence="3 7" id="KW-1003">Cell membrane</keyword>
<dbReference type="Pfam" id="PF09335">
    <property type="entry name" value="VTT_dom"/>
    <property type="match status" value="1"/>
</dbReference>
<feature type="transmembrane region" description="Helical" evidence="7">
    <location>
        <begin position="12"/>
        <end position="35"/>
    </location>
</feature>
<evidence type="ECO:0000256" key="3">
    <source>
        <dbReference type="ARBA" id="ARBA00022475"/>
    </source>
</evidence>
<dbReference type="OrthoDB" id="948134at2"/>
<dbReference type="STRING" id="1123397.SAMN05660831_01042"/>
<organism evidence="9 10">
    <name type="scientific">Thiohalospira halophila DSM 15071</name>
    <dbReference type="NCBI Taxonomy" id="1123397"/>
    <lineage>
        <taxon>Bacteria</taxon>
        <taxon>Pseudomonadati</taxon>
        <taxon>Pseudomonadota</taxon>
        <taxon>Gammaproteobacteria</taxon>
        <taxon>Thiohalospirales</taxon>
        <taxon>Thiohalospiraceae</taxon>
        <taxon>Thiohalospira</taxon>
    </lineage>
</organism>
<keyword evidence="5 7" id="KW-1133">Transmembrane helix</keyword>
<dbReference type="PANTHER" id="PTHR30353:SF15">
    <property type="entry name" value="INNER MEMBRANE PROTEIN YABI"/>
    <property type="match status" value="1"/>
</dbReference>
<sequence length="192" mass="21470">MTLDGLVAEYGYLAIAAGVFIEGEVVVATGGVFAARGVLGLPQVILSAFLGSVLTYQIFFLLGRSPAARWLADRPRWQHRVMALRQRLVHHHVGLILTYRLLFGLRNATPFVLGLSGVPWWRFTLLDLVPAAIWSVAVSLVGYVLGRELLRWTAENWRAELVMTGVAVALLVAAIWWLRRRLHRRDRTGDSC</sequence>
<evidence type="ECO:0000256" key="5">
    <source>
        <dbReference type="ARBA" id="ARBA00022989"/>
    </source>
</evidence>
<dbReference type="InterPro" id="IPR032818">
    <property type="entry name" value="DedA-like"/>
</dbReference>
<dbReference type="EMBL" id="FOMJ01000002">
    <property type="protein sequence ID" value="SFD18276.1"/>
    <property type="molecule type" value="Genomic_DNA"/>
</dbReference>
<protein>
    <submittedName>
        <fullName evidence="9">Membrane protein DedA, SNARE-associated domain</fullName>
    </submittedName>
</protein>
<keyword evidence="6 7" id="KW-0472">Membrane</keyword>
<feature type="transmembrane region" description="Helical" evidence="7">
    <location>
        <begin position="41"/>
        <end position="63"/>
    </location>
</feature>
<keyword evidence="4 7" id="KW-0812">Transmembrane</keyword>
<feature type="transmembrane region" description="Helical" evidence="7">
    <location>
        <begin position="157"/>
        <end position="178"/>
    </location>
</feature>
<evidence type="ECO:0000259" key="8">
    <source>
        <dbReference type="Pfam" id="PF09335"/>
    </source>
</evidence>
<dbReference type="Proteomes" id="UP000198611">
    <property type="component" value="Unassembled WGS sequence"/>
</dbReference>
<gene>
    <name evidence="9" type="ORF">SAMN05660831_01042</name>
</gene>
<dbReference type="AlphaFoldDB" id="A0A1I1Q7Y8"/>
<evidence type="ECO:0000313" key="10">
    <source>
        <dbReference type="Proteomes" id="UP000198611"/>
    </source>
</evidence>
<evidence type="ECO:0000256" key="7">
    <source>
        <dbReference type="RuleBase" id="RU367016"/>
    </source>
</evidence>
<evidence type="ECO:0000256" key="1">
    <source>
        <dbReference type="ARBA" id="ARBA00004651"/>
    </source>
</evidence>
<evidence type="ECO:0000313" key="9">
    <source>
        <dbReference type="EMBL" id="SFD18276.1"/>
    </source>
</evidence>
<accession>A0A1I1Q7Y8</accession>